<keyword evidence="3" id="KW-1185">Reference proteome</keyword>
<reference evidence="2 3" key="1">
    <citation type="journal article" date="2017" name="Int. J. Syst. Evol. Microbiol.">
        <title>Ramlibacter alkalitolerans sp. nov., alkali-tolerant bacterium isolated from soil of ginseng.</title>
        <authorList>
            <person name="Lee D.H."/>
            <person name="Cha C.J."/>
        </authorList>
    </citation>
    <scope>NUCLEOTIDE SEQUENCE [LARGE SCALE GENOMIC DNA]</scope>
    <source>
        <strain evidence="2 3">KACC 19305</strain>
    </source>
</reference>
<name>A0ABS1JNN4_9BURK</name>
<dbReference type="EMBL" id="JAEQND010000006">
    <property type="protein sequence ID" value="MBL0425859.1"/>
    <property type="molecule type" value="Genomic_DNA"/>
</dbReference>
<gene>
    <name evidence="2" type="ORF">JI746_12130</name>
</gene>
<sequence length="399" mass="44268">MQREECSEDLAMDLSESSLHRLLDLIYDAAEHPTRWHGVYEAMRSALGVKSIHVLGIDRRHATLSYSDGANLPVEGELAYMQRYRLDDPRLPMILGKPVGEWTHCHEEVPQEMVDTLPLYQELLLPYDRRYLSACTLVDTPEAAIIFSIHRGAAEGPLPPGTVAFLDRLMPHLRRAVRIGLRNFIYSTQALVGHLLVNKLRQPVILASPEGEVVHTNDAAQELLRTTRLVSVEDGLLRLPEPHLQELLRRCAAMEQSLKAADAHDAAGAALAGDFHSLRVAQPGQDESVYAFFTVLSPQGAMGTFGLRPVVMLLFYHPQSAPAIDGNLLYAVFGLTPAEARIATLLAEGLSLKQIAQVQGTQHDTVRKQLRAIYQKTATNRQPELVRLLLHLPHNAALA</sequence>
<dbReference type="InterPro" id="IPR016032">
    <property type="entry name" value="Sig_transdc_resp-reg_C-effctor"/>
</dbReference>
<protein>
    <submittedName>
        <fullName evidence="2">Helix-turn-helix transcriptional regulator</fullName>
    </submittedName>
</protein>
<evidence type="ECO:0000313" key="3">
    <source>
        <dbReference type="Proteomes" id="UP000622707"/>
    </source>
</evidence>
<dbReference type="Gene3D" id="1.10.10.10">
    <property type="entry name" value="Winged helix-like DNA-binding domain superfamily/Winged helix DNA-binding domain"/>
    <property type="match status" value="1"/>
</dbReference>
<dbReference type="SMART" id="SM00421">
    <property type="entry name" value="HTH_LUXR"/>
    <property type="match status" value="1"/>
</dbReference>
<evidence type="ECO:0000259" key="1">
    <source>
        <dbReference type="SMART" id="SM00421"/>
    </source>
</evidence>
<dbReference type="Proteomes" id="UP000622707">
    <property type="component" value="Unassembled WGS sequence"/>
</dbReference>
<dbReference type="SUPFAM" id="SSF46894">
    <property type="entry name" value="C-terminal effector domain of the bipartite response regulators"/>
    <property type="match status" value="1"/>
</dbReference>
<proteinExistence type="predicted"/>
<comment type="caution">
    <text evidence="2">The sequence shown here is derived from an EMBL/GenBank/DDBJ whole genome shotgun (WGS) entry which is preliminary data.</text>
</comment>
<dbReference type="InterPro" id="IPR000792">
    <property type="entry name" value="Tscrpt_reg_LuxR_C"/>
</dbReference>
<accession>A0ABS1JNN4</accession>
<organism evidence="2 3">
    <name type="scientific">Ramlibacter alkalitolerans</name>
    <dbReference type="NCBI Taxonomy" id="2039631"/>
    <lineage>
        <taxon>Bacteria</taxon>
        <taxon>Pseudomonadati</taxon>
        <taxon>Pseudomonadota</taxon>
        <taxon>Betaproteobacteria</taxon>
        <taxon>Burkholderiales</taxon>
        <taxon>Comamonadaceae</taxon>
        <taxon>Ramlibacter</taxon>
    </lineage>
</organism>
<evidence type="ECO:0000313" key="2">
    <source>
        <dbReference type="EMBL" id="MBL0425859.1"/>
    </source>
</evidence>
<dbReference type="InterPro" id="IPR036388">
    <property type="entry name" value="WH-like_DNA-bd_sf"/>
</dbReference>
<feature type="domain" description="HTH luxR-type" evidence="1">
    <location>
        <begin position="332"/>
        <end position="389"/>
    </location>
</feature>